<keyword evidence="2" id="KW-0677">Repeat</keyword>
<dbReference type="PROSITE" id="PS50082">
    <property type="entry name" value="WD_REPEATS_2"/>
    <property type="match status" value="8"/>
</dbReference>
<dbReference type="Pfam" id="PF00400">
    <property type="entry name" value="WD40"/>
    <property type="match status" value="4"/>
</dbReference>
<name>J4GAI3_9APHY</name>
<feature type="compositionally biased region" description="Basic residues" evidence="4">
    <location>
        <begin position="235"/>
        <end position="244"/>
    </location>
</feature>
<organism evidence="6 7">
    <name type="scientific">Fibroporia radiculosa</name>
    <dbReference type="NCBI Taxonomy" id="599839"/>
    <lineage>
        <taxon>Eukaryota</taxon>
        <taxon>Fungi</taxon>
        <taxon>Dikarya</taxon>
        <taxon>Basidiomycota</taxon>
        <taxon>Agaricomycotina</taxon>
        <taxon>Agaricomycetes</taxon>
        <taxon>Polyporales</taxon>
        <taxon>Fibroporiaceae</taxon>
        <taxon>Fibroporia</taxon>
    </lineage>
</organism>
<dbReference type="OrthoDB" id="538223at2759"/>
<feature type="repeat" description="WD" evidence="3">
    <location>
        <begin position="554"/>
        <end position="595"/>
    </location>
</feature>
<dbReference type="Gene3D" id="2.130.10.10">
    <property type="entry name" value="YVTN repeat-like/Quinoprotein amine dehydrogenase"/>
    <property type="match status" value="3"/>
</dbReference>
<evidence type="ECO:0000256" key="2">
    <source>
        <dbReference type="ARBA" id="ARBA00022737"/>
    </source>
</evidence>
<dbReference type="GeneID" id="24098779"/>
<evidence type="ECO:0000313" key="7">
    <source>
        <dbReference type="Proteomes" id="UP000006352"/>
    </source>
</evidence>
<feature type="region of interest" description="Disordered" evidence="4">
    <location>
        <begin position="216"/>
        <end position="249"/>
    </location>
</feature>
<dbReference type="PANTHER" id="PTHR19879:SF9">
    <property type="entry name" value="TRANSCRIPTION INITIATION FACTOR TFIID SUBUNIT 5"/>
    <property type="match status" value="1"/>
</dbReference>
<dbReference type="Pfam" id="PF23414">
    <property type="entry name" value="Beta-prop_EML_2"/>
    <property type="match status" value="1"/>
</dbReference>
<evidence type="ECO:0000259" key="5">
    <source>
        <dbReference type="Pfam" id="PF23414"/>
    </source>
</evidence>
<dbReference type="InParanoid" id="J4GAI3"/>
<feature type="domain" description="EML-like second beta-propeller" evidence="5">
    <location>
        <begin position="646"/>
        <end position="798"/>
    </location>
</feature>
<dbReference type="InterPro" id="IPR001680">
    <property type="entry name" value="WD40_rpt"/>
</dbReference>
<dbReference type="InterPro" id="IPR015943">
    <property type="entry name" value="WD40/YVTN_repeat-like_dom_sf"/>
</dbReference>
<keyword evidence="7" id="KW-1185">Reference proteome</keyword>
<dbReference type="SMART" id="SM00320">
    <property type="entry name" value="WD40"/>
    <property type="match status" value="8"/>
</dbReference>
<dbReference type="PRINTS" id="PR00320">
    <property type="entry name" value="GPROTEINBRPT"/>
</dbReference>
<feature type="repeat" description="WD" evidence="3">
    <location>
        <begin position="638"/>
        <end position="679"/>
    </location>
</feature>
<sequence length="801" mass="86541">MAAYNVYAEQLSRIGYGYPLWDPEPTEYGEVIIGDVGFVSEGAFYRLFNATRPADDTSQKLRVPDGYRPLPSESYAPKKRSIAPGHLHSQTLTDISVNGSFTVHGAGAGGQFKCTDDQGALLVLKHGAEREALHPSRRMANYMRRNYASWWKFATETHGLELAKEELLFIRGHVKAPEWAVAAFVHSGQSAKISLKADASGIGSAAFSFSHSSDATVTPAQNWGPKKKVAETQSRKGKGKHKGKGPQTAVSDVAVEQKVDQCVFLHYYKVKVRLGFWPTVIQAAAGPHDLPQSPDDDPAAGQAGLDVNDPMELLEIEQAIDPVDDVLDYILNNSNATVAIAHDEDIVMLCQHHGVEYPKNVVAFLAELQPQVEVNEDGLGMLMHDEIVLQETTVDNEQGVSHPALDARPEEEAEREGDSLASDAPLTGGDDKDDIQSRPEDTRDGYHSAASDTFLNQHKAVRIDGYSLLLDGQAGGVCALAYSPDGRYIASGSEDAEVVIWEAATGRMLRRLKEHSDTVCTLTFSPDSTELASGARDGLAILWNVETGKMRAPLDGGGGFVYSLAFSPDGKAIVSTSVDFSLRIWDVASATVRSTCTGHHGLIMLVQYSPDNKMIVSASADYSTHVWNAEDGSAVSVLRGHTGVIYSLAFSPDARRLVTGSDDGTARIWNTHTGDELVTLREHSGSVWAVAFSPDGKRVMSAASDGTVKVCDSYSGDRLVAVESNDSLVNAAAFSPDGKLICASVGDNTLRVWDADTGRLVTQLSGHNDKVSHLKFSPDGERIVSSSDDSTLRLWDLRREA</sequence>
<keyword evidence="1 3" id="KW-0853">WD repeat</keyword>
<dbReference type="RefSeq" id="XP_012183151.1">
    <property type="nucleotide sequence ID" value="XM_012327761.1"/>
</dbReference>
<feature type="repeat" description="WD" evidence="3">
    <location>
        <begin position="596"/>
        <end position="637"/>
    </location>
</feature>
<dbReference type="CDD" id="cd00200">
    <property type="entry name" value="WD40"/>
    <property type="match status" value="1"/>
</dbReference>
<protein>
    <recommendedName>
        <fullName evidence="5">EML-like second beta-propeller domain-containing protein</fullName>
    </recommendedName>
</protein>
<dbReference type="InterPro" id="IPR036322">
    <property type="entry name" value="WD40_repeat_dom_sf"/>
</dbReference>
<feature type="repeat" description="WD" evidence="3">
    <location>
        <begin position="470"/>
        <end position="511"/>
    </location>
</feature>
<dbReference type="Proteomes" id="UP000006352">
    <property type="component" value="Unassembled WGS sequence"/>
</dbReference>
<dbReference type="STRING" id="599839.J4GAI3"/>
<dbReference type="PANTHER" id="PTHR19879">
    <property type="entry name" value="TRANSCRIPTION INITIATION FACTOR TFIID"/>
    <property type="match status" value="1"/>
</dbReference>
<dbReference type="InterPro" id="IPR020472">
    <property type="entry name" value="WD40_PAC1"/>
</dbReference>
<feature type="compositionally biased region" description="Basic and acidic residues" evidence="4">
    <location>
        <begin position="434"/>
        <end position="446"/>
    </location>
</feature>
<evidence type="ECO:0000256" key="3">
    <source>
        <dbReference type="PROSITE-ProRule" id="PRU00221"/>
    </source>
</evidence>
<feature type="repeat" description="WD" evidence="3">
    <location>
        <begin position="680"/>
        <end position="721"/>
    </location>
</feature>
<dbReference type="SUPFAM" id="SSF50978">
    <property type="entry name" value="WD40 repeat-like"/>
    <property type="match status" value="1"/>
</dbReference>
<feature type="repeat" description="WD" evidence="3">
    <location>
        <begin position="512"/>
        <end position="553"/>
    </location>
</feature>
<evidence type="ECO:0000256" key="4">
    <source>
        <dbReference type="SAM" id="MobiDB-lite"/>
    </source>
</evidence>
<gene>
    <name evidence="6" type="ORF">FIBRA_06019</name>
</gene>
<dbReference type="PROSITE" id="PS00678">
    <property type="entry name" value="WD_REPEATS_1"/>
    <property type="match status" value="7"/>
</dbReference>
<reference evidence="6 7" key="1">
    <citation type="journal article" date="2012" name="Appl. Environ. Microbiol.">
        <title>Short-read sequencing for genomic analysis of the brown rot fungus Fibroporia radiculosa.</title>
        <authorList>
            <person name="Tang J.D."/>
            <person name="Perkins A.D."/>
            <person name="Sonstegard T.S."/>
            <person name="Schroeder S.G."/>
            <person name="Burgess S.C."/>
            <person name="Diehl S.V."/>
        </authorList>
    </citation>
    <scope>NUCLEOTIDE SEQUENCE [LARGE SCALE GENOMIC DNA]</scope>
    <source>
        <strain evidence="6 7">TFFH 294</strain>
    </source>
</reference>
<feature type="region of interest" description="Disordered" evidence="4">
    <location>
        <begin position="393"/>
        <end position="450"/>
    </location>
</feature>
<dbReference type="HOGENOM" id="CLU_000288_57_36_1"/>
<evidence type="ECO:0000256" key="1">
    <source>
        <dbReference type="ARBA" id="ARBA00022574"/>
    </source>
</evidence>
<dbReference type="InterPro" id="IPR055442">
    <property type="entry name" value="Beta-prop_EML-like_2nd"/>
</dbReference>
<feature type="repeat" description="WD" evidence="3">
    <location>
        <begin position="722"/>
        <end position="763"/>
    </location>
</feature>
<feature type="repeat" description="WD" evidence="3">
    <location>
        <begin position="764"/>
        <end position="801"/>
    </location>
</feature>
<accession>J4GAI3</accession>
<evidence type="ECO:0000313" key="6">
    <source>
        <dbReference type="EMBL" id="CCM03868.1"/>
    </source>
</evidence>
<dbReference type="PROSITE" id="PS50294">
    <property type="entry name" value="WD_REPEATS_REGION"/>
    <property type="match status" value="8"/>
</dbReference>
<dbReference type="EMBL" id="HE797131">
    <property type="protein sequence ID" value="CCM03868.1"/>
    <property type="molecule type" value="Genomic_DNA"/>
</dbReference>
<dbReference type="AlphaFoldDB" id="J4GAI3"/>
<proteinExistence type="predicted"/>
<dbReference type="InterPro" id="IPR019775">
    <property type="entry name" value="WD40_repeat_CS"/>
</dbReference>